<sequence length="63" mass="7218">MTTQCDNTTTHLMVETSQTESHKILLNFIINTARAQAKEGKEEEKSAFLHTRFVCCFTILLDK</sequence>
<proteinExistence type="predicted"/>
<gene>
    <name evidence="1" type="ORF">CLUMA_CG010150</name>
</gene>
<name>A0A1J1I8L3_9DIPT</name>
<protein>
    <submittedName>
        <fullName evidence="1">CLUMA_CG010150, isoform A</fullName>
    </submittedName>
</protein>
<accession>A0A1J1I8L3</accession>
<keyword evidence="2" id="KW-1185">Reference proteome</keyword>
<dbReference type="AlphaFoldDB" id="A0A1J1I8L3"/>
<dbReference type="Proteomes" id="UP000183832">
    <property type="component" value="Unassembled WGS sequence"/>
</dbReference>
<evidence type="ECO:0000313" key="1">
    <source>
        <dbReference type="EMBL" id="CRK96608.1"/>
    </source>
</evidence>
<organism evidence="1 2">
    <name type="scientific">Clunio marinus</name>
    <dbReference type="NCBI Taxonomy" id="568069"/>
    <lineage>
        <taxon>Eukaryota</taxon>
        <taxon>Metazoa</taxon>
        <taxon>Ecdysozoa</taxon>
        <taxon>Arthropoda</taxon>
        <taxon>Hexapoda</taxon>
        <taxon>Insecta</taxon>
        <taxon>Pterygota</taxon>
        <taxon>Neoptera</taxon>
        <taxon>Endopterygota</taxon>
        <taxon>Diptera</taxon>
        <taxon>Nematocera</taxon>
        <taxon>Chironomoidea</taxon>
        <taxon>Chironomidae</taxon>
        <taxon>Clunio</taxon>
    </lineage>
</organism>
<reference evidence="1 2" key="1">
    <citation type="submission" date="2015-04" db="EMBL/GenBank/DDBJ databases">
        <authorList>
            <person name="Syromyatnikov M.Y."/>
            <person name="Popov V.N."/>
        </authorList>
    </citation>
    <scope>NUCLEOTIDE SEQUENCE [LARGE SCALE GENOMIC DNA]</scope>
</reference>
<dbReference type="EMBL" id="CVRI01000044">
    <property type="protein sequence ID" value="CRK96608.1"/>
    <property type="molecule type" value="Genomic_DNA"/>
</dbReference>
<evidence type="ECO:0000313" key="2">
    <source>
        <dbReference type="Proteomes" id="UP000183832"/>
    </source>
</evidence>